<accession>I4AA27</accession>
<dbReference type="EMBL" id="CP003348">
    <property type="protein sequence ID" value="AFM00812.1"/>
    <property type="molecule type" value="Genomic_DNA"/>
</dbReference>
<evidence type="ECO:0000313" key="2">
    <source>
        <dbReference type="EMBL" id="AFM00812.1"/>
    </source>
</evidence>
<dbReference type="SUPFAM" id="SSF48452">
    <property type="entry name" value="TPR-like"/>
    <property type="match status" value="1"/>
</dbReference>
<dbReference type="KEGG" id="ddh:Desde_2479"/>
<name>I4AA27_DESDJ</name>
<keyword evidence="1" id="KW-0812">Transmembrane</keyword>
<keyword evidence="3" id="KW-1185">Reference proteome</keyword>
<organism evidence="2 3">
    <name type="scientific">Desulfitobacterium dehalogenans (strain ATCC 51507 / DSM 9161 / JW/IU-DC1)</name>
    <dbReference type="NCBI Taxonomy" id="756499"/>
    <lineage>
        <taxon>Bacteria</taxon>
        <taxon>Bacillati</taxon>
        <taxon>Bacillota</taxon>
        <taxon>Clostridia</taxon>
        <taxon>Eubacteriales</taxon>
        <taxon>Desulfitobacteriaceae</taxon>
        <taxon>Desulfitobacterium</taxon>
    </lineage>
</organism>
<dbReference type="OrthoDB" id="1793985at2"/>
<dbReference type="RefSeq" id="WP_014794295.1">
    <property type="nucleotide sequence ID" value="NC_018017.1"/>
</dbReference>
<reference evidence="2 3" key="2">
    <citation type="journal article" date="2015" name="J. Bacteriol.">
        <title>Genomic, proteomic, and biochemical analysis of the organohalide respiratory pathway in Desulfitobacterium dehalogenans.</title>
        <authorList>
            <person name="Kruse T."/>
            <person name="van de Pas B.A."/>
            <person name="Atteia A."/>
            <person name="Krab K."/>
            <person name="Hagen W.R."/>
            <person name="Goodwin L."/>
            <person name="Chain P."/>
            <person name="Boeren S."/>
            <person name="Maphosa F."/>
            <person name="Schraa G."/>
            <person name="de Vos W.M."/>
            <person name="van der Oost J."/>
            <person name="Smidt H."/>
            <person name="Stams A.J."/>
        </authorList>
    </citation>
    <scope>NUCLEOTIDE SEQUENCE [LARGE SCALE GENOMIC DNA]</scope>
    <source>
        <strain evidence="3">ATCC 51507 / DSM 9161 / JW/IU-DC1</strain>
    </source>
</reference>
<keyword evidence="1" id="KW-0472">Membrane</keyword>
<sequence precursor="true">MSRRKRVPKRNRRNKQALPILISGILILILLFAGLPYFQHISAYRSAVDRYDFTALSQELAWIEENGVWLKRIPFIEKGELWLRLNQGEYEEMELELVQYGDDGHRFWLFQLYLLRDRPGEAEKVIATLQNPALQKLAQGMLLANGEDNEKAVSTLLTISDRDLSSENQVLKNIALSRSYLTLGKLEQAQKSWQIAAEISSTHPLVLGTEYDLALFTGQWGRAKELSSQSAPAHAASYGEQVLVKKALLALVIGDRESYENTLKALETKDKGKACVQYLAGIKMYERGEFAQAAENLNGAIQMGLPDFIEKDAVQALTQAQERVEAEGALQAITGKR</sequence>
<dbReference type="AlphaFoldDB" id="I4AA27"/>
<dbReference type="Proteomes" id="UP000006053">
    <property type="component" value="Chromosome"/>
</dbReference>
<dbReference type="Gene3D" id="1.25.40.10">
    <property type="entry name" value="Tetratricopeptide repeat domain"/>
    <property type="match status" value="1"/>
</dbReference>
<dbReference type="InterPro" id="IPR011990">
    <property type="entry name" value="TPR-like_helical_dom_sf"/>
</dbReference>
<evidence type="ECO:0008006" key="4">
    <source>
        <dbReference type="Google" id="ProtNLM"/>
    </source>
</evidence>
<proteinExistence type="predicted"/>
<feature type="transmembrane region" description="Helical" evidence="1">
    <location>
        <begin position="20"/>
        <end position="38"/>
    </location>
</feature>
<dbReference type="eggNOG" id="ENOG50340I2">
    <property type="taxonomic scope" value="Bacteria"/>
</dbReference>
<evidence type="ECO:0000256" key="1">
    <source>
        <dbReference type="SAM" id="Phobius"/>
    </source>
</evidence>
<protein>
    <recommendedName>
        <fullName evidence="4">Tetratricopeptide repeat protein</fullName>
    </recommendedName>
</protein>
<reference evidence="3" key="1">
    <citation type="submission" date="2012-06" db="EMBL/GenBank/DDBJ databases">
        <title>Complete sequence of Desulfitobacterium dehalogenans ATCC 51507.</title>
        <authorList>
            <person name="Lucas S."/>
            <person name="Han J."/>
            <person name="Lapidus A."/>
            <person name="Cheng J.-F."/>
            <person name="Goodwin L."/>
            <person name="Pitluck S."/>
            <person name="Peters L."/>
            <person name="Ovchinnikova G."/>
            <person name="Teshima H."/>
            <person name="Detter J.C."/>
            <person name="Han C."/>
            <person name="Tapia R."/>
            <person name="Land M."/>
            <person name="Hauser L."/>
            <person name="Kyrpides N."/>
            <person name="Ivanova N."/>
            <person name="Pagani I."/>
            <person name="Kruse T."/>
            <person name="de Vos W.M."/>
            <person name="Smidt H."/>
            <person name="Woyke T."/>
        </authorList>
    </citation>
    <scope>NUCLEOTIDE SEQUENCE [LARGE SCALE GENOMIC DNA]</scope>
    <source>
        <strain evidence="3">ATCC 51507 / DSM 9161 / JW/IU-DC1</strain>
    </source>
</reference>
<gene>
    <name evidence="2" type="ordered locus">Desde_2479</name>
</gene>
<evidence type="ECO:0000313" key="3">
    <source>
        <dbReference type="Proteomes" id="UP000006053"/>
    </source>
</evidence>
<dbReference type="HOGENOM" id="CLU_823161_0_0_9"/>
<keyword evidence="1" id="KW-1133">Transmembrane helix</keyword>